<dbReference type="EMBL" id="BK059123">
    <property type="protein sequence ID" value="DAE32467.1"/>
    <property type="molecule type" value="Genomic_DNA"/>
</dbReference>
<accession>A0A8S5RMR8</accession>
<evidence type="ECO:0000313" key="1">
    <source>
        <dbReference type="EMBL" id="DAE32467.1"/>
    </source>
</evidence>
<reference evidence="1" key="1">
    <citation type="journal article" date="2021" name="Proc. Natl. Acad. Sci. U.S.A.">
        <title>A Catalog of Tens of Thousands of Viruses from Human Metagenomes Reveals Hidden Associations with Chronic Diseases.</title>
        <authorList>
            <person name="Tisza M.J."/>
            <person name="Buck C.B."/>
        </authorList>
    </citation>
    <scope>NUCLEOTIDE SEQUENCE</scope>
    <source>
        <strain evidence="1">CtEfN2</strain>
    </source>
</reference>
<sequence>MLQYIKYLGMIQYEVLSDFAFYYLVSSSVFSL</sequence>
<name>A0A8S5RMR8_9VIRU</name>
<organism evidence="1">
    <name type="scientific">virus sp. ctEfN2</name>
    <dbReference type="NCBI Taxonomy" id="2825810"/>
    <lineage>
        <taxon>Viruses</taxon>
    </lineage>
</organism>
<protein>
    <submittedName>
        <fullName evidence="1">Uncharacterized protein</fullName>
    </submittedName>
</protein>
<proteinExistence type="predicted"/>